<evidence type="ECO:0000313" key="5">
    <source>
        <dbReference type="EMBL" id="WUS27423.1"/>
    </source>
</evidence>
<organism evidence="4 6">
    <name type="scientific">Streptomyces caniferus</name>
    <dbReference type="NCBI Taxonomy" id="285557"/>
    <lineage>
        <taxon>Bacteria</taxon>
        <taxon>Bacillati</taxon>
        <taxon>Actinomycetota</taxon>
        <taxon>Actinomycetes</taxon>
        <taxon>Kitasatosporales</taxon>
        <taxon>Streptomycetaceae</taxon>
        <taxon>Streptomyces</taxon>
    </lineage>
</organism>
<dbReference type="InterPro" id="IPR043831">
    <property type="entry name" value="DUF5808"/>
</dbReference>
<feature type="transmembrane region" description="Helical" evidence="1">
    <location>
        <begin position="185"/>
        <end position="207"/>
    </location>
</feature>
<evidence type="ECO:0000313" key="4">
    <source>
        <dbReference type="EMBL" id="GFE07601.1"/>
    </source>
</evidence>
<dbReference type="EMBL" id="BLIN01000005">
    <property type="protein sequence ID" value="GFE07601.1"/>
    <property type="molecule type" value="Genomic_DNA"/>
</dbReference>
<dbReference type="PANTHER" id="PTHR37810:SF9">
    <property type="entry name" value="MEMBRANE PROTEIN"/>
    <property type="match status" value="1"/>
</dbReference>
<reference evidence="5" key="2">
    <citation type="submission" date="2022-10" db="EMBL/GenBank/DDBJ databases">
        <title>The complete genomes of actinobacterial strains from the NBC collection.</title>
        <authorList>
            <person name="Joergensen T.S."/>
            <person name="Alvarez Arevalo M."/>
            <person name="Sterndorff E.B."/>
            <person name="Faurdal D."/>
            <person name="Vuksanovic O."/>
            <person name="Mourched A.-S."/>
            <person name="Charusanti P."/>
            <person name="Shaw S."/>
            <person name="Blin K."/>
            <person name="Weber T."/>
        </authorList>
    </citation>
    <scope>NUCLEOTIDE SEQUENCE</scope>
    <source>
        <strain evidence="5">NBC_01256</strain>
    </source>
</reference>
<sequence>MNSGTLMVHAGVPLVVLAVAWLTPSLTSPTLPFGVRIPAARADAPLIAEQRKRYRWLVGTAGGALAALNVGLSATTHFLVWPGVVPALILAVFLAAFNRARVAVAAAKRDEDWYRDLRQGVVTDTSLRTDPEAFPWLWSIPALLIVAATVVTSIVRYPSVPERLAVHFNASGIPDRFATKSVGSAFFPVFVQAGVTAMILVLAWFSFRARPELDPARPTDSARRHRRFSVRAVISLLVLAACVDLSMLAGAWPIWHTDQKLSPVLVLLPILVGLAIVVGVAVRTGQGGSRLPAEGDGAPEGNTGVVRRDDDRYWHGAGSLYVNRADPALLVQKRFGFGWTLNFGNPRALLLFALIVGLPLALPLIVR</sequence>
<dbReference type="Proteomes" id="UP000435837">
    <property type="component" value="Unassembled WGS sequence"/>
</dbReference>
<dbReference type="AlphaFoldDB" id="A0A640SAW7"/>
<dbReference type="OrthoDB" id="9808690at2"/>
<feature type="transmembrane region" description="Helical" evidence="1">
    <location>
        <begin position="78"/>
        <end position="97"/>
    </location>
</feature>
<evidence type="ECO:0000259" key="3">
    <source>
        <dbReference type="Pfam" id="PF19124"/>
    </source>
</evidence>
<name>A0A640SAW7_9ACTN</name>
<feature type="transmembrane region" description="Helical" evidence="1">
    <location>
        <begin position="261"/>
        <end position="282"/>
    </location>
</feature>
<dbReference type="InterPro" id="IPR012867">
    <property type="entry name" value="DUF1648"/>
</dbReference>
<evidence type="ECO:0000259" key="2">
    <source>
        <dbReference type="Pfam" id="PF07853"/>
    </source>
</evidence>
<dbReference type="Pfam" id="PF07853">
    <property type="entry name" value="DUF1648"/>
    <property type="match status" value="1"/>
</dbReference>
<feature type="domain" description="DUF1648" evidence="2">
    <location>
        <begin position="144"/>
        <end position="190"/>
    </location>
</feature>
<evidence type="ECO:0000313" key="7">
    <source>
        <dbReference type="Proteomes" id="UP001432292"/>
    </source>
</evidence>
<feature type="transmembrane region" description="Helical" evidence="1">
    <location>
        <begin position="54"/>
        <end position="72"/>
    </location>
</feature>
<dbReference type="Proteomes" id="UP001432292">
    <property type="component" value="Chromosome"/>
</dbReference>
<dbReference type="PANTHER" id="PTHR37810">
    <property type="entry name" value="IMMUNITY PROTEIN SDPI"/>
    <property type="match status" value="1"/>
</dbReference>
<keyword evidence="1" id="KW-1133">Transmembrane helix</keyword>
<evidence type="ECO:0000313" key="6">
    <source>
        <dbReference type="Proteomes" id="UP000435837"/>
    </source>
</evidence>
<keyword evidence="1" id="KW-0472">Membrane</keyword>
<dbReference type="RefSeq" id="WP_159477481.1">
    <property type="nucleotide sequence ID" value="NZ_BAAATH010000032.1"/>
</dbReference>
<accession>A0A640SAW7</accession>
<keyword evidence="1" id="KW-0812">Transmembrane</keyword>
<dbReference type="GeneID" id="96633393"/>
<proteinExistence type="predicted"/>
<keyword evidence="7" id="KW-1185">Reference proteome</keyword>
<feature type="transmembrane region" description="Helical" evidence="1">
    <location>
        <begin position="136"/>
        <end position="155"/>
    </location>
</feature>
<protein>
    <submittedName>
        <fullName evidence="5">DUF1648 domain-containing protein</fullName>
    </submittedName>
    <submittedName>
        <fullName evidence="4">Membrane protein</fullName>
    </submittedName>
</protein>
<evidence type="ECO:0000256" key="1">
    <source>
        <dbReference type="SAM" id="Phobius"/>
    </source>
</evidence>
<feature type="transmembrane region" description="Helical" evidence="1">
    <location>
        <begin position="12"/>
        <end position="33"/>
    </location>
</feature>
<dbReference type="GO" id="GO:0009636">
    <property type="term" value="P:response to toxic substance"/>
    <property type="evidence" value="ECO:0007669"/>
    <property type="project" value="TreeGrafter"/>
</dbReference>
<dbReference type="Pfam" id="PF19124">
    <property type="entry name" value="DUF5808"/>
    <property type="match status" value="1"/>
</dbReference>
<dbReference type="EMBL" id="CP108473">
    <property type="protein sequence ID" value="WUS27423.1"/>
    <property type="molecule type" value="Genomic_DNA"/>
</dbReference>
<feature type="transmembrane region" description="Helical" evidence="1">
    <location>
        <begin position="228"/>
        <end position="255"/>
    </location>
</feature>
<feature type="transmembrane region" description="Helical" evidence="1">
    <location>
        <begin position="348"/>
        <end position="366"/>
    </location>
</feature>
<feature type="domain" description="DUF5808" evidence="3">
    <location>
        <begin position="325"/>
        <end position="348"/>
    </location>
</feature>
<reference evidence="4 6" key="1">
    <citation type="submission" date="2019-12" db="EMBL/GenBank/DDBJ databases">
        <title>Whole genome shotgun sequence of Streptomyces caniferus NBRC 15389.</title>
        <authorList>
            <person name="Ichikawa N."/>
            <person name="Kimura A."/>
            <person name="Kitahashi Y."/>
            <person name="Komaki H."/>
            <person name="Tamura T."/>
        </authorList>
    </citation>
    <scope>NUCLEOTIDE SEQUENCE [LARGE SCALE GENOMIC DNA]</scope>
    <source>
        <strain evidence="4 6">NBRC 15389</strain>
    </source>
</reference>
<gene>
    <name evidence="5" type="ORF">OG727_36935</name>
    <name evidence="4" type="ORF">Scani_38690</name>
</gene>